<sequence>MGSFSYFFAVAVLSALVTGGACIGYIPPGPNITTKYDIKWFPAKATWYGKPTGAGPKDNGGACGIKDVNLPPYLGMTACGNVPIFKDGKGCGSCYQIKCQKPEPCSNQPITIFITDMNYEPIAPYHFDLSGKAFGLMALPGKEQALRSAGELDMQFRRVQCKYPPGTKITFHVEKGSNPNYLAVLVKFVADDGDIVQMDIQDKAPYAGWKPMKESWGAVWRWDGAQALKPPLSLRLTSESGKKVTAKDVIPVNWKDDTVYQSNVQF</sequence>
<dbReference type="Proteomes" id="UP001732700">
    <property type="component" value="Chromosome 1A"/>
</dbReference>
<evidence type="ECO:0000313" key="1">
    <source>
        <dbReference type="EnsemblPlants" id="AVESA.00010b.r2.1AG0059320.1.CDS"/>
    </source>
</evidence>
<protein>
    <submittedName>
        <fullName evidence="1">Uncharacterized protein</fullName>
    </submittedName>
</protein>
<keyword evidence="2" id="KW-1185">Reference proteome</keyword>
<reference evidence="1" key="2">
    <citation type="submission" date="2025-09" db="UniProtKB">
        <authorList>
            <consortium name="EnsemblPlants"/>
        </authorList>
    </citation>
    <scope>IDENTIFICATION</scope>
</reference>
<accession>A0ACD5TIG3</accession>
<reference evidence="1" key="1">
    <citation type="submission" date="2021-05" db="EMBL/GenBank/DDBJ databases">
        <authorList>
            <person name="Scholz U."/>
            <person name="Mascher M."/>
            <person name="Fiebig A."/>
        </authorList>
    </citation>
    <scope>NUCLEOTIDE SEQUENCE [LARGE SCALE GENOMIC DNA]</scope>
</reference>
<dbReference type="EnsemblPlants" id="AVESA.00010b.r2.1AG0059320.1">
    <property type="protein sequence ID" value="AVESA.00010b.r2.1AG0059320.1.CDS"/>
    <property type="gene ID" value="AVESA.00010b.r2.1AG0059320"/>
</dbReference>
<organism evidence="1 2">
    <name type="scientific">Avena sativa</name>
    <name type="common">Oat</name>
    <dbReference type="NCBI Taxonomy" id="4498"/>
    <lineage>
        <taxon>Eukaryota</taxon>
        <taxon>Viridiplantae</taxon>
        <taxon>Streptophyta</taxon>
        <taxon>Embryophyta</taxon>
        <taxon>Tracheophyta</taxon>
        <taxon>Spermatophyta</taxon>
        <taxon>Magnoliopsida</taxon>
        <taxon>Liliopsida</taxon>
        <taxon>Poales</taxon>
        <taxon>Poaceae</taxon>
        <taxon>BOP clade</taxon>
        <taxon>Pooideae</taxon>
        <taxon>Poodae</taxon>
        <taxon>Poeae</taxon>
        <taxon>Poeae Chloroplast Group 1 (Aveneae type)</taxon>
        <taxon>Aveninae</taxon>
        <taxon>Avena</taxon>
    </lineage>
</organism>
<name>A0ACD5TIG3_AVESA</name>
<proteinExistence type="predicted"/>
<evidence type="ECO:0000313" key="2">
    <source>
        <dbReference type="Proteomes" id="UP001732700"/>
    </source>
</evidence>